<accession>A0A074WBN2</accession>
<evidence type="ECO:0000256" key="5">
    <source>
        <dbReference type="ARBA" id="ARBA00022622"/>
    </source>
</evidence>
<dbReference type="InterPro" id="IPR008427">
    <property type="entry name" value="Extracellular_membr_CFEM_dom"/>
</dbReference>
<dbReference type="GO" id="GO:0098552">
    <property type="term" value="C:side of membrane"/>
    <property type="evidence" value="ECO:0007669"/>
    <property type="project" value="UniProtKB-KW"/>
</dbReference>
<evidence type="ECO:0000313" key="12">
    <source>
        <dbReference type="EMBL" id="KEQ70358.1"/>
    </source>
</evidence>
<evidence type="ECO:0000256" key="6">
    <source>
        <dbReference type="ARBA" id="ARBA00022729"/>
    </source>
</evidence>
<comment type="caution">
    <text evidence="9">Lacks conserved residue(s) required for the propagation of feature annotation.</text>
</comment>
<dbReference type="PROSITE" id="PS52012">
    <property type="entry name" value="CFEM"/>
    <property type="match status" value="1"/>
</dbReference>
<dbReference type="STRING" id="1043004.A0A074WBN2"/>
<evidence type="ECO:0000256" key="9">
    <source>
        <dbReference type="PROSITE-ProRule" id="PRU01356"/>
    </source>
</evidence>
<feature type="chain" id="PRO_5001702309" description="CFEM domain-containing protein" evidence="10">
    <location>
        <begin position="19"/>
        <end position="161"/>
    </location>
</feature>
<dbReference type="OrthoDB" id="3065412at2759"/>
<keyword evidence="9" id="KW-0349">Heme</keyword>
<reference evidence="12 13" key="1">
    <citation type="journal article" date="2014" name="BMC Genomics">
        <title>Genome sequencing of four Aureobasidium pullulans varieties: biotechnological potential, stress tolerance, and description of new species.</title>
        <authorList>
            <person name="Gostin Ar C."/>
            <person name="Ohm R.A."/>
            <person name="Kogej T."/>
            <person name="Sonjak S."/>
            <person name="Turk M."/>
            <person name="Zajc J."/>
            <person name="Zalar P."/>
            <person name="Grube M."/>
            <person name="Sun H."/>
            <person name="Han J."/>
            <person name="Sharma A."/>
            <person name="Chiniquy J."/>
            <person name="Ngan C.Y."/>
            <person name="Lipzen A."/>
            <person name="Barry K."/>
            <person name="Grigoriev I.V."/>
            <person name="Gunde-Cimerman N."/>
        </authorList>
    </citation>
    <scope>NUCLEOTIDE SEQUENCE [LARGE SCALE GENOMIC DNA]</scope>
    <source>
        <strain evidence="12 13">CBS 147.97</strain>
    </source>
</reference>
<dbReference type="RefSeq" id="XP_013424632.1">
    <property type="nucleotide sequence ID" value="XM_013569178.1"/>
</dbReference>
<keyword evidence="8" id="KW-0449">Lipoprotein</keyword>
<gene>
    <name evidence="12" type="ORF">M436DRAFT_66280</name>
</gene>
<dbReference type="AlphaFoldDB" id="A0A074WBN2"/>
<organism evidence="12 13">
    <name type="scientific">Aureobasidium namibiae CBS 147.97</name>
    <dbReference type="NCBI Taxonomy" id="1043004"/>
    <lineage>
        <taxon>Eukaryota</taxon>
        <taxon>Fungi</taxon>
        <taxon>Dikarya</taxon>
        <taxon>Ascomycota</taxon>
        <taxon>Pezizomycotina</taxon>
        <taxon>Dothideomycetes</taxon>
        <taxon>Dothideomycetidae</taxon>
        <taxon>Dothideales</taxon>
        <taxon>Saccotheciaceae</taxon>
        <taxon>Aureobasidium</taxon>
    </lineage>
</organism>
<feature type="disulfide bond" evidence="9">
    <location>
        <begin position="56"/>
        <end position="63"/>
    </location>
</feature>
<evidence type="ECO:0000256" key="1">
    <source>
        <dbReference type="ARBA" id="ARBA00004589"/>
    </source>
</evidence>
<keyword evidence="5" id="KW-0472">Membrane</keyword>
<dbReference type="Proteomes" id="UP000027730">
    <property type="component" value="Unassembled WGS sequence"/>
</dbReference>
<evidence type="ECO:0000256" key="7">
    <source>
        <dbReference type="ARBA" id="ARBA00023157"/>
    </source>
</evidence>
<protein>
    <recommendedName>
        <fullName evidence="11">CFEM domain-containing protein</fullName>
    </recommendedName>
</protein>
<keyword evidence="13" id="KW-1185">Reference proteome</keyword>
<name>A0A074WBN2_9PEZI</name>
<evidence type="ECO:0000256" key="2">
    <source>
        <dbReference type="ARBA" id="ARBA00004613"/>
    </source>
</evidence>
<evidence type="ECO:0000256" key="10">
    <source>
        <dbReference type="SAM" id="SignalP"/>
    </source>
</evidence>
<keyword evidence="5" id="KW-0336">GPI-anchor</keyword>
<dbReference type="GO" id="GO:0005576">
    <property type="term" value="C:extracellular region"/>
    <property type="evidence" value="ECO:0007669"/>
    <property type="project" value="UniProtKB-SubCell"/>
</dbReference>
<keyword evidence="6 10" id="KW-0732">Signal</keyword>
<keyword evidence="5" id="KW-0325">Glycoprotein</keyword>
<evidence type="ECO:0000256" key="4">
    <source>
        <dbReference type="ARBA" id="ARBA00022525"/>
    </source>
</evidence>
<evidence type="ECO:0000259" key="11">
    <source>
        <dbReference type="PROSITE" id="PS52012"/>
    </source>
</evidence>
<dbReference type="HOGENOM" id="CLU_1570314_0_0_1"/>
<evidence type="ECO:0000256" key="3">
    <source>
        <dbReference type="ARBA" id="ARBA00010031"/>
    </source>
</evidence>
<keyword evidence="4" id="KW-0964">Secreted</keyword>
<proteinExistence type="inferred from homology"/>
<feature type="signal peptide" evidence="10">
    <location>
        <begin position="1"/>
        <end position="18"/>
    </location>
</feature>
<keyword evidence="7 9" id="KW-1015">Disulfide bond</keyword>
<sequence length="161" mass="15195">MQLRVYTSLAIFAATAMAASSTTSAAASASTAVDLTAGVPQCGIACVTNAVGSSGCAATDPVCLCTTGSKAFLAAGTTCLLQNSDCSATDLQTIQTIAKQRCGALLAANGDVAAANANSSGAATAASSSSTSGKAAAATGAAVQFGASIMAVGAGVLAFVI</sequence>
<dbReference type="GO" id="GO:0046872">
    <property type="term" value="F:metal ion binding"/>
    <property type="evidence" value="ECO:0007669"/>
    <property type="project" value="UniProtKB-UniRule"/>
</dbReference>
<dbReference type="GeneID" id="25414020"/>
<dbReference type="Pfam" id="PF05730">
    <property type="entry name" value="CFEM"/>
    <property type="match status" value="1"/>
</dbReference>
<feature type="domain" description="CFEM" evidence="11">
    <location>
        <begin position="14"/>
        <end position="129"/>
    </location>
</feature>
<keyword evidence="9" id="KW-0408">Iron</keyword>
<comment type="subcellular location">
    <subcellularLocation>
        <location evidence="1">Membrane</location>
        <topology evidence="1">Lipid-anchor</topology>
        <topology evidence="1">GPI-anchor</topology>
    </subcellularLocation>
    <subcellularLocation>
        <location evidence="2">Secreted</location>
    </subcellularLocation>
</comment>
<dbReference type="EMBL" id="KL584717">
    <property type="protein sequence ID" value="KEQ70358.1"/>
    <property type="molecule type" value="Genomic_DNA"/>
</dbReference>
<comment type="similarity">
    <text evidence="3">Belongs to the RBT5 family.</text>
</comment>
<feature type="binding site" description="axial binding residue" evidence="9">
    <location>
        <position position="60"/>
    </location>
    <ligand>
        <name>heme</name>
        <dbReference type="ChEBI" id="CHEBI:30413"/>
    </ligand>
    <ligandPart>
        <name>Fe</name>
        <dbReference type="ChEBI" id="CHEBI:18248"/>
    </ligandPart>
</feature>
<keyword evidence="9" id="KW-0479">Metal-binding</keyword>
<evidence type="ECO:0000313" key="13">
    <source>
        <dbReference type="Proteomes" id="UP000027730"/>
    </source>
</evidence>
<evidence type="ECO:0000256" key="8">
    <source>
        <dbReference type="ARBA" id="ARBA00023288"/>
    </source>
</evidence>